<dbReference type="GO" id="GO:0003735">
    <property type="term" value="F:structural constituent of ribosome"/>
    <property type="evidence" value="ECO:0007669"/>
    <property type="project" value="InterPro"/>
</dbReference>
<name>A0AAX4PN66_9CHLO</name>
<feature type="compositionally biased region" description="Basic residues" evidence="5">
    <location>
        <begin position="168"/>
        <end position="186"/>
    </location>
</feature>
<dbReference type="InterPro" id="IPR000439">
    <property type="entry name" value="Ribosomal_eL15"/>
</dbReference>
<dbReference type="InterPro" id="IPR024794">
    <property type="entry name" value="Rbsml_eL15_core_dom_sf"/>
</dbReference>
<evidence type="ECO:0000256" key="5">
    <source>
        <dbReference type="SAM" id="MobiDB-lite"/>
    </source>
</evidence>
<dbReference type="Pfam" id="PF00827">
    <property type="entry name" value="Ribosomal_L15e"/>
    <property type="match status" value="1"/>
</dbReference>
<dbReference type="PANTHER" id="PTHR11847:SF4">
    <property type="entry name" value="LARGE RIBOSOMAL SUBUNIT PROTEIN EL15"/>
    <property type="match status" value="1"/>
</dbReference>
<sequence length="204" mass="24050">MGAYKYIEELWRKKQSDVLRFLLRVRCWEYRQLSSICRLTRPSRPDKARRLGYKAKQGVVVYRTRVRRGGRKKPVPKGIVYGKPVHQGITKLKPKRNSQARAEEKVGRKCGGLRVLNSYWVNEDSSYKYFEIILVDPQHAAIRNDARMNWICNPQHKHRELRGLTSAGKKHRGLRAKGHLGHKRRPSERAVLKKNNATRLRRYR</sequence>
<organism evidence="6 7">
    <name type="scientific">Chloropicon roscoffensis</name>
    <dbReference type="NCBI Taxonomy" id="1461544"/>
    <lineage>
        <taxon>Eukaryota</taxon>
        <taxon>Viridiplantae</taxon>
        <taxon>Chlorophyta</taxon>
        <taxon>Chloropicophyceae</taxon>
        <taxon>Chloropicales</taxon>
        <taxon>Chloropicaceae</taxon>
        <taxon>Chloropicon</taxon>
    </lineage>
</organism>
<protein>
    <recommendedName>
        <fullName evidence="4">Ribosomal protein L15</fullName>
    </recommendedName>
</protein>
<evidence type="ECO:0000313" key="7">
    <source>
        <dbReference type="Proteomes" id="UP001472866"/>
    </source>
</evidence>
<evidence type="ECO:0000256" key="1">
    <source>
        <dbReference type="ARBA" id="ARBA00006857"/>
    </source>
</evidence>
<gene>
    <name evidence="6" type="ORF">HKI87_19g89650</name>
</gene>
<proteinExistence type="inferred from homology"/>
<dbReference type="PROSITE" id="PS01194">
    <property type="entry name" value="RIBOSOMAL_L15E"/>
    <property type="match status" value="1"/>
</dbReference>
<reference evidence="6 7" key="1">
    <citation type="submission" date="2024-03" db="EMBL/GenBank/DDBJ databases">
        <title>Complete genome sequence of the green alga Chloropicon roscoffensis RCC1871.</title>
        <authorList>
            <person name="Lemieux C."/>
            <person name="Pombert J.-F."/>
            <person name="Otis C."/>
            <person name="Turmel M."/>
        </authorList>
    </citation>
    <scope>NUCLEOTIDE SEQUENCE [LARGE SCALE GENOMIC DNA]</scope>
    <source>
        <strain evidence="6 7">RCC1871</strain>
    </source>
</reference>
<keyword evidence="7" id="KW-1185">Reference proteome</keyword>
<dbReference type="SUPFAM" id="SSF54189">
    <property type="entry name" value="Ribosomal proteins S24e, L23 and L15e"/>
    <property type="match status" value="1"/>
</dbReference>
<evidence type="ECO:0000256" key="2">
    <source>
        <dbReference type="ARBA" id="ARBA00022980"/>
    </source>
</evidence>
<dbReference type="EMBL" id="CP151519">
    <property type="protein sequence ID" value="WZN67389.1"/>
    <property type="molecule type" value="Genomic_DNA"/>
</dbReference>
<evidence type="ECO:0000313" key="6">
    <source>
        <dbReference type="EMBL" id="WZN67389.1"/>
    </source>
</evidence>
<dbReference type="Gene3D" id="3.40.1120.10">
    <property type="entry name" value="Ribosomal protein l15e"/>
    <property type="match status" value="1"/>
</dbReference>
<dbReference type="GO" id="GO:0003723">
    <property type="term" value="F:RNA binding"/>
    <property type="evidence" value="ECO:0007669"/>
    <property type="project" value="TreeGrafter"/>
</dbReference>
<dbReference type="GO" id="GO:0002181">
    <property type="term" value="P:cytoplasmic translation"/>
    <property type="evidence" value="ECO:0007669"/>
    <property type="project" value="TreeGrafter"/>
</dbReference>
<comment type="similarity">
    <text evidence="1 4">Belongs to the eukaryotic ribosomal protein eL15 family.</text>
</comment>
<dbReference type="NCBIfam" id="NF003269">
    <property type="entry name" value="PRK04243.1"/>
    <property type="match status" value="1"/>
</dbReference>
<feature type="region of interest" description="Disordered" evidence="5">
    <location>
        <begin position="165"/>
        <end position="204"/>
    </location>
</feature>
<accession>A0AAX4PN66</accession>
<dbReference type="GO" id="GO:0022625">
    <property type="term" value="C:cytosolic large ribosomal subunit"/>
    <property type="evidence" value="ECO:0007669"/>
    <property type="project" value="TreeGrafter"/>
</dbReference>
<keyword evidence="3 4" id="KW-0687">Ribonucleoprotein</keyword>
<dbReference type="Proteomes" id="UP001472866">
    <property type="component" value="Chromosome 19"/>
</dbReference>
<dbReference type="InterPro" id="IPR012678">
    <property type="entry name" value="Ribosomal_uL23/eL15/eS24_sf"/>
</dbReference>
<keyword evidence="2 4" id="KW-0689">Ribosomal protein</keyword>
<evidence type="ECO:0000256" key="4">
    <source>
        <dbReference type="RuleBase" id="RU000663"/>
    </source>
</evidence>
<dbReference type="PANTHER" id="PTHR11847">
    <property type="entry name" value="RIBOSOMAL PROTEIN L15"/>
    <property type="match status" value="1"/>
</dbReference>
<evidence type="ECO:0000256" key="3">
    <source>
        <dbReference type="ARBA" id="ARBA00023274"/>
    </source>
</evidence>
<dbReference type="InterPro" id="IPR020925">
    <property type="entry name" value="Ribosomal_eL15_CS"/>
</dbReference>
<dbReference type="SMART" id="SM01384">
    <property type="entry name" value="Ribosomal_L15e"/>
    <property type="match status" value="1"/>
</dbReference>
<dbReference type="FunFam" id="3.40.1120.10:FF:000001">
    <property type="entry name" value="Ribosomal protein L15"/>
    <property type="match status" value="1"/>
</dbReference>
<dbReference type="AlphaFoldDB" id="A0AAX4PN66"/>